<protein>
    <submittedName>
        <fullName evidence="1">RNA-dependent RNA polymerase</fullName>
    </submittedName>
</protein>
<keyword evidence="1" id="KW-0808">Transferase</keyword>
<dbReference type="EMBL" id="MN539852">
    <property type="protein sequence ID" value="QIR30314.1"/>
    <property type="molecule type" value="Genomic_RNA"/>
</dbReference>
<proteinExistence type="predicted"/>
<evidence type="ECO:0000313" key="1">
    <source>
        <dbReference type="EMBL" id="QIR30314.1"/>
    </source>
</evidence>
<organism evidence="1">
    <name type="scientific">Plasmopara viticola lesion associated narnavirus 35</name>
    <dbReference type="NCBI Taxonomy" id="2719520"/>
    <lineage>
        <taxon>Viruses</taxon>
        <taxon>Riboviria</taxon>
        <taxon>Orthornavirae</taxon>
        <taxon>Lenarviricota</taxon>
        <taxon>Amabiliviricetes</taxon>
        <taxon>Wolframvirales</taxon>
        <taxon>Narnaviridae</taxon>
        <taxon>Narnavirus</taxon>
    </lineage>
</organism>
<sequence>MVFQHNCIPLSVQLRKERQSDEKTFDTDQEFNELLASISRALRTGEAPRSLTWTYDYANLFTTRVRGRPLHKHNKSHIVDILRRRTFWYNRLKSNMKLMVKHLIDRDELLKLKEILHTVDGVICQLIVSFPECLMAPDGHSAYTVTDQITNSIISSCLLNYSKVVREIKAFRKKFRRACFEKVPFPKEGYRHMSWLVPIIDFYNDGYYSRNSKEKMFRVCTFAQSRSTGLADKKMVNDTVQEFLDTVTTPGEFSPNETLLESIQEVTTDLVFDADSISAHFRASMSTSACKESSRKNEGKFGFLRKLVSDNIIPVPEEPSPENEGGTIGTPLWWRAFRKAKNRDADVFDVNVAGIRENGKCRVVTSGSFYKDVLLQPFSHLTIEMAKCNPVLEQGFKAARLGWEFILSVNNLDPKRGEILFEDEVSAMSFDLAKATDWPTHESGRAVMRPILEKMGLAADVIDVILDVWVGEKNLYRNKQFVGKMVRGIPMGDPLTKTNLSLVHPIASLYARKKIGRHIVVLGTGNGDDGNQIASGPLRYKYFDYFLEGCALLGYEISVDDTFITDDWMTYCEEVFRIPIDRFHTVLNSCRIDDSRISPYLDHPKGRLIIDTRKDRQDYSSDPKGKYTLMGKELEWVGKDGTKAISFLYSVSSAMQDVCLGLADRYEPVYLPRQIFGTGKPPPLWDVESWCNAIRSQRKWPKFLTISAMKETLGYMEANFTTLRGVVREQPHFAGEGVVEVFRIPEDDPIKKHRVVKADEWEKFPRGVIDKLVSGGRLVRESKLSGWYLFHKRMCGILTGTADLFEVARSMSNEVTEPTDEDIVGTVSAFVNRYKGRPWTLKQVFTEDIYNANIIEVMNHADPLRVDMPDFNYLKRFGRKPKSDTPYQRELDRLELWFDDNYEDILAGREYELPPRAVIEDDDVLLMEVERSPSILHVLVTDDIKLCKRIARRNQGEKIICRISCYNWVFHSAAEHEFKKCVVNMFHIDPEFHVDFGSLDTFNEVTGSTYSYGIPATDPLIRNWEEDVPRRPPASQASIYSKFKIRPKIDEKVINDTIEVVSRRNSLITGRFRAPATR</sequence>
<reference evidence="1" key="1">
    <citation type="journal article" date="2020" name="Virus Evol.">
        <title>Analysis of the virome associated to grapevine downy mildew lesions reveals new mycovirus lineages.</title>
        <authorList>
            <person name="Chiapello M."/>
            <person name="Rodriguez-Romero J."/>
            <person name="Ayllon M.A."/>
            <person name="Turina M."/>
        </authorList>
    </citation>
    <scope>NUCLEOTIDE SEQUENCE</scope>
    <source>
        <strain evidence="1">DMG-G_DN39996</strain>
    </source>
</reference>
<dbReference type="GO" id="GO:0003968">
    <property type="term" value="F:RNA-directed RNA polymerase activity"/>
    <property type="evidence" value="ECO:0007669"/>
    <property type="project" value="UniProtKB-KW"/>
</dbReference>
<accession>A0A6G9RWQ7</accession>
<keyword evidence="1" id="KW-0696">RNA-directed RNA polymerase</keyword>
<keyword evidence="1" id="KW-0548">Nucleotidyltransferase</keyword>
<name>A0A6G9RWQ7_9VIRU</name>